<evidence type="ECO:0000313" key="2">
    <source>
        <dbReference type="Proteomes" id="UP001144096"/>
    </source>
</evidence>
<sequence length="124" mass="13637">MTIRRLIVGPALSETSPTAAIPGKSLSRSVIPLPIRRPSSCNVPPPGRSFSPCIAPSTIDSAKPRRHLGAAALARLQKTRDLTDLFHENRDGVERRDRRDWQDAIGEDVARFSPKMCLRKSPTA</sequence>
<dbReference type="EMBL" id="JAMXQV010000036">
    <property type="protein sequence ID" value="MCR6489831.1"/>
    <property type="molecule type" value="Genomic_DNA"/>
</dbReference>
<protein>
    <submittedName>
        <fullName evidence="1">Uncharacterized protein</fullName>
    </submittedName>
</protein>
<proteinExistence type="predicted"/>
<organism evidence="1 2">
    <name type="scientific">Amycolatopsis iheyensis</name>
    <dbReference type="NCBI Taxonomy" id="2945988"/>
    <lineage>
        <taxon>Bacteria</taxon>
        <taxon>Bacillati</taxon>
        <taxon>Actinomycetota</taxon>
        <taxon>Actinomycetes</taxon>
        <taxon>Pseudonocardiales</taxon>
        <taxon>Pseudonocardiaceae</taxon>
        <taxon>Amycolatopsis</taxon>
    </lineage>
</organism>
<dbReference type="Proteomes" id="UP001144096">
    <property type="component" value="Unassembled WGS sequence"/>
</dbReference>
<gene>
    <name evidence="1" type="ORF">M8542_44170</name>
</gene>
<evidence type="ECO:0000313" key="1">
    <source>
        <dbReference type="EMBL" id="MCR6489831.1"/>
    </source>
</evidence>
<comment type="caution">
    <text evidence="1">The sequence shown here is derived from an EMBL/GenBank/DDBJ whole genome shotgun (WGS) entry which is preliminary data.</text>
</comment>
<dbReference type="RefSeq" id="WP_257926400.1">
    <property type="nucleotide sequence ID" value="NZ_JAMXQV010000036.1"/>
</dbReference>
<dbReference type="AlphaFoldDB" id="A0A9X2NLL9"/>
<accession>A0A9X2NLL9</accession>
<keyword evidence="2" id="KW-1185">Reference proteome</keyword>
<name>A0A9X2NLL9_9PSEU</name>
<reference evidence="1" key="1">
    <citation type="submission" date="2022-06" db="EMBL/GenBank/DDBJ databases">
        <title>Amycolatopsis iheyaensis sp. nov., a new species of the genus Amycolatopsis isolated from soil in Iheya island, Japan.</title>
        <authorList>
            <person name="Ngamcharungchit C."/>
            <person name="Kanto H."/>
            <person name="Take A."/>
            <person name="Intra B."/>
            <person name="Matsumoto A."/>
            <person name="Panbangred W."/>
            <person name="Inahashi Y."/>
        </authorList>
    </citation>
    <scope>NUCLEOTIDE SEQUENCE</scope>
    <source>
        <strain evidence="1">OK19-0408</strain>
    </source>
</reference>